<evidence type="ECO:0000313" key="2">
    <source>
        <dbReference type="EMBL" id="KAE9533006.1"/>
    </source>
</evidence>
<sequence>MLLEMSKCHADSDLSNIDYHIRKYVYNYIKKCFKFKIIKNKDNQLEYISSCNLFNTIFITPLLKMKILILCYLVIYLSIVSCHNKLNTRGEMKISCFIQSGIKCTYNVGEVEQPRRFNIARPHRKVLFSSQVNTIRVKIASNLSLRTTYGKSCIIFQNLEIKRKLFINLYKNHNVNEFCENSNFKCLHYSYSKVIAQFYSRNNEGNEHQRLIPLYPTIKTTHQEPCIKFSKIFGHPKIFYRHFKKNFSKKSKISVVYK</sequence>
<name>A0A6G0THF9_APHGL</name>
<protein>
    <submittedName>
        <fullName evidence="2">Uncharacterized protein</fullName>
    </submittedName>
</protein>
<keyword evidence="3" id="KW-1185">Reference proteome</keyword>
<keyword evidence="1" id="KW-0812">Transmembrane</keyword>
<keyword evidence="1" id="KW-1133">Transmembrane helix</keyword>
<comment type="caution">
    <text evidence="2">The sequence shown here is derived from an EMBL/GenBank/DDBJ whole genome shotgun (WGS) entry which is preliminary data.</text>
</comment>
<reference evidence="2 3" key="1">
    <citation type="submission" date="2019-08" db="EMBL/GenBank/DDBJ databases">
        <title>The genome of the soybean aphid Biotype 1, its phylome, world population structure and adaptation to the North American continent.</title>
        <authorList>
            <person name="Giordano R."/>
            <person name="Donthu R.K."/>
            <person name="Hernandez A.G."/>
            <person name="Wright C.L."/>
            <person name="Zimin A.V."/>
        </authorList>
    </citation>
    <scope>NUCLEOTIDE SEQUENCE [LARGE SCALE GENOMIC DNA]</scope>
    <source>
        <tissue evidence="2">Whole aphids</tissue>
    </source>
</reference>
<accession>A0A6G0THF9</accession>
<proteinExistence type="predicted"/>
<organism evidence="2 3">
    <name type="scientific">Aphis glycines</name>
    <name type="common">Soybean aphid</name>
    <dbReference type="NCBI Taxonomy" id="307491"/>
    <lineage>
        <taxon>Eukaryota</taxon>
        <taxon>Metazoa</taxon>
        <taxon>Ecdysozoa</taxon>
        <taxon>Arthropoda</taxon>
        <taxon>Hexapoda</taxon>
        <taxon>Insecta</taxon>
        <taxon>Pterygota</taxon>
        <taxon>Neoptera</taxon>
        <taxon>Paraneoptera</taxon>
        <taxon>Hemiptera</taxon>
        <taxon>Sternorrhyncha</taxon>
        <taxon>Aphidomorpha</taxon>
        <taxon>Aphidoidea</taxon>
        <taxon>Aphididae</taxon>
        <taxon>Aphidini</taxon>
        <taxon>Aphis</taxon>
        <taxon>Aphis</taxon>
    </lineage>
</organism>
<dbReference type="Proteomes" id="UP000475862">
    <property type="component" value="Unassembled WGS sequence"/>
</dbReference>
<gene>
    <name evidence="2" type="ORF">AGLY_009434</name>
</gene>
<dbReference type="EMBL" id="VYZN01000037">
    <property type="protein sequence ID" value="KAE9533006.1"/>
    <property type="molecule type" value="Genomic_DNA"/>
</dbReference>
<evidence type="ECO:0000313" key="3">
    <source>
        <dbReference type="Proteomes" id="UP000475862"/>
    </source>
</evidence>
<keyword evidence="1" id="KW-0472">Membrane</keyword>
<feature type="transmembrane region" description="Helical" evidence="1">
    <location>
        <begin position="67"/>
        <end position="86"/>
    </location>
</feature>
<dbReference type="AlphaFoldDB" id="A0A6G0THF9"/>
<evidence type="ECO:0000256" key="1">
    <source>
        <dbReference type="SAM" id="Phobius"/>
    </source>
</evidence>